<evidence type="ECO:0000313" key="3">
    <source>
        <dbReference type="Proteomes" id="UP000242146"/>
    </source>
</evidence>
<name>A0A1X2GYI9_9FUNG</name>
<organism evidence="2 3">
    <name type="scientific">Hesseltinella vesiculosa</name>
    <dbReference type="NCBI Taxonomy" id="101127"/>
    <lineage>
        <taxon>Eukaryota</taxon>
        <taxon>Fungi</taxon>
        <taxon>Fungi incertae sedis</taxon>
        <taxon>Mucoromycota</taxon>
        <taxon>Mucoromycotina</taxon>
        <taxon>Mucoromycetes</taxon>
        <taxon>Mucorales</taxon>
        <taxon>Cunninghamellaceae</taxon>
        <taxon>Hesseltinella</taxon>
    </lineage>
</organism>
<sequence>MSGQKQATLFSFFKQKPAPAPPKEKHVPEQLPPNPSPPTPSPCSPPASTNDMELDSVNDKLLSKRQRGRVSYKELESESEDDQVVQNAKSTTKRMKRIVFDDDDDESQDEFKPADLSDADDGSDGQSLLDEDLALDFLDESPIASRSAPSTVAVSPLQERFKVRG</sequence>
<feature type="region of interest" description="Disordered" evidence="1">
    <location>
        <begin position="1"/>
        <end position="165"/>
    </location>
</feature>
<feature type="compositionally biased region" description="Acidic residues" evidence="1">
    <location>
        <begin position="117"/>
        <end position="139"/>
    </location>
</feature>
<gene>
    <name evidence="2" type="ORF">DM01DRAFT_348291</name>
</gene>
<comment type="caution">
    <text evidence="2">The sequence shown here is derived from an EMBL/GenBank/DDBJ whole genome shotgun (WGS) entry which is preliminary data.</text>
</comment>
<dbReference type="AlphaFoldDB" id="A0A1X2GYI9"/>
<keyword evidence="3" id="KW-1185">Reference proteome</keyword>
<proteinExistence type="predicted"/>
<evidence type="ECO:0000256" key="1">
    <source>
        <dbReference type="SAM" id="MobiDB-lite"/>
    </source>
</evidence>
<protein>
    <submittedName>
        <fullName evidence="2">Uncharacterized protein</fullName>
    </submittedName>
</protein>
<reference evidence="2 3" key="1">
    <citation type="submission" date="2016-07" db="EMBL/GenBank/DDBJ databases">
        <title>Pervasive Adenine N6-methylation of Active Genes in Fungi.</title>
        <authorList>
            <consortium name="DOE Joint Genome Institute"/>
            <person name="Mondo S.J."/>
            <person name="Dannebaum R.O."/>
            <person name="Kuo R.C."/>
            <person name="Labutti K."/>
            <person name="Haridas S."/>
            <person name="Kuo A."/>
            <person name="Salamov A."/>
            <person name="Ahrendt S.R."/>
            <person name="Lipzen A."/>
            <person name="Sullivan W."/>
            <person name="Andreopoulos W.B."/>
            <person name="Clum A."/>
            <person name="Lindquist E."/>
            <person name="Daum C."/>
            <person name="Ramamoorthy G.K."/>
            <person name="Gryganskyi A."/>
            <person name="Culley D."/>
            <person name="Magnuson J.K."/>
            <person name="James T.Y."/>
            <person name="O'Malley M.A."/>
            <person name="Stajich J.E."/>
            <person name="Spatafora J.W."/>
            <person name="Visel A."/>
            <person name="Grigoriev I.V."/>
        </authorList>
    </citation>
    <scope>NUCLEOTIDE SEQUENCE [LARGE SCALE GENOMIC DNA]</scope>
    <source>
        <strain evidence="2 3">NRRL 3301</strain>
    </source>
</reference>
<feature type="compositionally biased region" description="Pro residues" evidence="1">
    <location>
        <begin position="30"/>
        <end position="45"/>
    </location>
</feature>
<dbReference type="Proteomes" id="UP000242146">
    <property type="component" value="Unassembled WGS sequence"/>
</dbReference>
<evidence type="ECO:0000313" key="2">
    <source>
        <dbReference type="EMBL" id="ORX63095.1"/>
    </source>
</evidence>
<accession>A0A1X2GYI9</accession>
<feature type="non-terminal residue" evidence="2">
    <location>
        <position position="1"/>
    </location>
</feature>
<feature type="non-terminal residue" evidence="2">
    <location>
        <position position="165"/>
    </location>
</feature>
<dbReference type="EMBL" id="MCGT01000001">
    <property type="protein sequence ID" value="ORX63095.1"/>
    <property type="molecule type" value="Genomic_DNA"/>
</dbReference>